<dbReference type="Proteomes" id="UP000075615">
    <property type="component" value="Unassembled WGS sequence"/>
</dbReference>
<dbReference type="EMBL" id="LRDB01000002">
    <property type="protein sequence ID" value="KYG82673.1"/>
    <property type="molecule type" value="Genomic_DNA"/>
</dbReference>
<feature type="signal peptide" evidence="1">
    <location>
        <begin position="1"/>
        <end position="22"/>
    </location>
</feature>
<gene>
    <name evidence="2" type="ORF">AWN68_12840</name>
</gene>
<organism evidence="2 3">
    <name type="scientific">Roseivirga echinicomitans</name>
    <dbReference type="NCBI Taxonomy" id="296218"/>
    <lineage>
        <taxon>Bacteria</taxon>
        <taxon>Pseudomonadati</taxon>
        <taxon>Bacteroidota</taxon>
        <taxon>Cytophagia</taxon>
        <taxon>Cytophagales</taxon>
        <taxon>Roseivirgaceae</taxon>
        <taxon>Roseivirga</taxon>
    </lineage>
</organism>
<sequence length="376" mass="42727">MRSKISILLSLFVAMSCSNLNSESLNDSTDGVDVLVTTDSFPEVIDLSTVADSIEIPPVLLLTRAVASSNDLLVAHDVGSKDTLFRVFNSTNGKYLGGFGYTGPGPLDFEFQVVLPLSISMQGDTLQASDEKTHRAFLIDSKAALKEGKLKSTHVSLLDRVSFPKDLTPLSRAVLIGNTTLYGVKDAGVEKHLYAYNLESKEVEQLFDFPDFRPSVPATANGSLYMSDFALSTDGRKAVFVYRYFPVIRIYNFDKLDYTEINYASQNEQLKNIETYPDEGYIIDRDMYKYYGSVEITDERIYASYHEYQYVIENGERRTNWAKEYRELHVFDLSGKPLQKIILPKPFVRFTISPDDKLLYFTKPDIEDQLFYYKLK</sequence>
<proteinExistence type="predicted"/>
<evidence type="ECO:0008006" key="4">
    <source>
        <dbReference type="Google" id="ProtNLM"/>
    </source>
</evidence>
<protein>
    <recommendedName>
        <fullName evidence="4">DUF4221 domain-containing protein</fullName>
    </recommendedName>
</protein>
<feature type="chain" id="PRO_5007575187" description="DUF4221 domain-containing protein" evidence="1">
    <location>
        <begin position="23"/>
        <end position="376"/>
    </location>
</feature>
<dbReference type="PROSITE" id="PS51257">
    <property type="entry name" value="PROKAR_LIPOPROTEIN"/>
    <property type="match status" value="1"/>
</dbReference>
<keyword evidence="3" id="KW-1185">Reference proteome</keyword>
<dbReference type="STRING" id="296218.AWN68_12840"/>
<keyword evidence="1" id="KW-0732">Signal</keyword>
<accession>A0A150XVE5</accession>
<evidence type="ECO:0000313" key="2">
    <source>
        <dbReference type="EMBL" id="KYG82673.1"/>
    </source>
</evidence>
<dbReference type="SUPFAM" id="SSF50969">
    <property type="entry name" value="YVTN repeat-like/Quinoprotein amine dehydrogenase"/>
    <property type="match status" value="1"/>
</dbReference>
<dbReference type="InterPro" id="IPR011044">
    <property type="entry name" value="Quino_amine_DH_bsu"/>
</dbReference>
<dbReference type="AlphaFoldDB" id="A0A150XVE5"/>
<comment type="caution">
    <text evidence="2">The sequence shown here is derived from an EMBL/GenBank/DDBJ whole genome shotgun (WGS) entry which is preliminary data.</text>
</comment>
<evidence type="ECO:0000313" key="3">
    <source>
        <dbReference type="Proteomes" id="UP000075615"/>
    </source>
</evidence>
<evidence type="ECO:0000256" key="1">
    <source>
        <dbReference type="SAM" id="SignalP"/>
    </source>
</evidence>
<name>A0A150XVE5_9BACT</name>
<dbReference type="Pfam" id="PF15869">
    <property type="entry name" value="TolB_like"/>
    <property type="match status" value="1"/>
</dbReference>
<reference evidence="2 3" key="1">
    <citation type="submission" date="2016-01" db="EMBL/GenBank/DDBJ databases">
        <title>Genome sequencing of Roseivirga echinicomitans KMM 6058.</title>
        <authorList>
            <person name="Selvaratnam C."/>
            <person name="Thevarajoo S."/>
            <person name="Goh K.M."/>
            <person name="Ee R."/>
            <person name="Chan K.-G."/>
            <person name="Chong C.S."/>
        </authorList>
    </citation>
    <scope>NUCLEOTIDE SEQUENCE [LARGE SCALE GENOMIC DNA]</scope>
    <source>
        <strain evidence="2 3">KMM 6058</strain>
    </source>
</reference>